<gene>
    <name evidence="2" type="ORF">OHV25_01305</name>
</gene>
<dbReference type="EMBL" id="CP108253">
    <property type="protein sequence ID" value="WTU38297.1"/>
    <property type="molecule type" value="Genomic_DNA"/>
</dbReference>
<feature type="signal peptide" evidence="1">
    <location>
        <begin position="1"/>
        <end position="30"/>
    </location>
</feature>
<evidence type="ECO:0000313" key="2">
    <source>
        <dbReference type="EMBL" id="WTU38297.1"/>
    </source>
</evidence>
<reference evidence="2" key="1">
    <citation type="submission" date="2022-10" db="EMBL/GenBank/DDBJ databases">
        <title>The complete genomes of actinobacterial strains from the NBC collection.</title>
        <authorList>
            <person name="Joergensen T.S."/>
            <person name="Alvarez Arevalo M."/>
            <person name="Sterndorff E.B."/>
            <person name="Faurdal D."/>
            <person name="Vuksanovic O."/>
            <person name="Mourched A.-S."/>
            <person name="Charusanti P."/>
            <person name="Shaw S."/>
            <person name="Blin K."/>
            <person name="Weber T."/>
        </authorList>
    </citation>
    <scope>NUCLEOTIDE SEQUENCE</scope>
    <source>
        <strain evidence="2">NBC_00060</strain>
    </source>
</reference>
<name>A0AAU2GR63_9ACTN</name>
<keyword evidence="1" id="KW-0732">Signal</keyword>
<evidence type="ECO:0000256" key="1">
    <source>
        <dbReference type="SAM" id="SignalP"/>
    </source>
</evidence>
<sequence length="269" mass="26783">MNHRQCIASSVATAVIAGALALGISPAAFASDTPSRADRTATVVEKATGTADVAVTPMPGIVVPQHSAGNAKVTTTTGSSVFIGLPDTRNVAGTAVGQGTTVYPDAAPATDLAVQLTKGGGVRALTVLKSVDAPREQRYDIGLPEGARLVKFDSEAVAAIAEDGSVLGGFDVPWAKDASGASVPTSYRVEGSTLIQTIRTAPDTTFPVTADPWWNPTSWSSWGKTKCIAKTSQGGAVMGGISGAFTGPGAAAGAGIGAVAGAAGGIWSC</sequence>
<dbReference type="AlphaFoldDB" id="A0AAU2GR63"/>
<accession>A0AAU2GR63</accession>
<organism evidence="2">
    <name type="scientific">Streptomyces sp. NBC_00060</name>
    <dbReference type="NCBI Taxonomy" id="2975636"/>
    <lineage>
        <taxon>Bacteria</taxon>
        <taxon>Bacillati</taxon>
        <taxon>Actinomycetota</taxon>
        <taxon>Actinomycetes</taxon>
        <taxon>Kitasatosporales</taxon>
        <taxon>Streptomycetaceae</taxon>
        <taxon>Streptomyces</taxon>
    </lineage>
</organism>
<proteinExistence type="predicted"/>
<feature type="chain" id="PRO_5043401558" evidence="1">
    <location>
        <begin position="31"/>
        <end position="269"/>
    </location>
</feature>
<protein>
    <submittedName>
        <fullName evidence="2">Uncharacterized protein</fullName>
    </submittedName>
</protein>